<evidence type="ECO:0008006" key="4">
    <source>
        <dbReference type="Google" id="ProtNLM"/>
    </source>
</evidence>
<dbReference type="STRING" id="1797988.A3I35_02335"/>
<feature type="transmembrane region" description="Helical" evidence="1">
    <location>
        <begin position="123"/>
        <end position="142"/>
    </location>
</feature>
<reference evidence="2 3" key="1">
    <citation type="journal article" date="2016" name="Nat. Commun.">
        <title>Thousands of microbial genomes shed light on interconnected biogeochemical processes in an aquifer system.</title>
        <authorList>
            <person name="Anantharaman K."/>
            <person name="Brown C.T."/>
            <person name="Hug L.A."/>
            <person name="Sharon I."/>
            <person name="Castelle C.J."/>
            <person name="Probst A.J."/>
            <person name="Thomas B.C."/>
            <person name="Singh A."/>
            <person name="Wilkins M.J."/>
            <person name="Karaoz U."/>
            <person name="Brodie E.L."/>
            <person name="Williams K.H."/>
            <person name="Hubbard S.S."/>
            <person name="Banfield J.F."/>
        </authorList>
    </citation>
    <scope>NUCLEOTIDE SEQUENCE [LARGE SCALE GENOMIC DNA]</scope>
</reference>
<evidence type="ECO:0000313" key="2">
    <source>
        <dbReference type="EMBL" id="OGF18603.1"/>
    </source>
</evidence>
<dbReference type="PANTHER" id="PTHR31446">
    <property type="entry name" value="ACID PHOSPHATASE/VANADIUM-DEPENDENT HALOPEROXIDASE-RELATED PROTEIN"/>
    <property type="match status" value="1"/>
</dbReference>
<keyword evidence="1" id="KW-0812">Transmembrane</keyword>
<sequence>MLNIVILPLLAALLAQLMKFFIQTNKMRFDLKNLVAYAGMPSSHVAMVVSLATIIGLQEGWGSPLFGFAFIFSFLIIRDAIGLRQYLGRHGKMLNTLVKDLKEDDLLDERYPRLIEKIGHTSLQALAGGIIGVIVSVIGYVASLNLY</sequence>
<keyword evidence="1" id="KW-1133">Transmembrane helix</keyword>
<evidence type="ECO:0000313" key="3">
    <source>
        <dbReference type="Proteomes" id="UP000177878"/>
    </source>
</evidence>
<feature type="transmembrane region" description="Helical" evidence="1">
    <location>
        <begin position="34"/>
        <end position="55"/>
    </location>
</feature>
<feature type="transmembrane region" description="Helical" evidence="1">
    <location>
        <begin position="61"/>
        <end position="81"/>
    </location>
</feature>
<dbReference type="Pfam" id="PF02681">
    <property type="entry name" value="DUF212"/>
    <property type="match status" value="1"/>
</dbReference>
<accession>A0A1F5RWK1</accession>
<protein>
    <recommendedName>
        <fullName evidence="4">Acid phosphatase</fullName>
    </recommendedName>
</protein>
<gene>
    <name evidence="2" type="ORF">A3I35_02335</name>
</gene>
<proteinExistence type="predicted"/>
<dbReference type="AlphaFoldDB" id="A0A1F5RWK1"/>
<dbReference type="PANTHER" id="PTHR31446:SF29">
    <property type="entry name" value="ACID PHOSPHATASE_VANADIUM-DEPENDENT HALOPEROXIDASE-RELATED PROTEIN"/>
    <property type="match status" value="1"/>
</dbReference>
<evidence type="ECO:0000256" key="1">
    <source>
        <dbReference type="SAM" id="Phobius"/>
    </source>
</evidence>
<dbReference type="EMBL" id="MFFV01000052">
    <property type="protein sequence ID" value="OGF18603.1"/>
    <property type="molecule type" value="Genomic_DNA"/>
</dbReference>
<dbReference type="InterPro" id="IPR003832">
    <property type="entry name" value="DUF212"/>
</dbReference>
<comment type="caution">
    <text evidence="2">The sequence shown here is derived from an EMBL/GenBank/DDBJ whole genome shotgun (WGS) entry which is preliminary data.</text>
</comment>
<dbReference type="Proteomes" id="UP000177878">
    <property type="component" value="Unassembled WGS sequence"/>
</dbReference>
<keyword evidence="1" id="KW-0472">Membrane</keyword>
<feature type="transmembrane region" description="Helical" evidence="1">
    <location>
        <begin position="6"/>
        <end position="22"/>
    </location>
</feature>
<organism evidence="2 3">
    <name type="scientific">Candidatus Falkowbacteria bacterium RIFCSPLOWO2_02_FULL_45_15</name>
    <dbReference type="NCBI Taxonomy" id="1797988"/>
    <lineage>
        <taxon>Bacteria</taxon>
        <taxon>Candidatus Falkowiibacteriota</taxon>
    </lineage>
</organism>
<name>A0A1F5RWK1_9BACT</name>